<reference evidence="1 2" key="1">
    <citation type="journal article" date="2021" name="Elife">
        <title>Chloroplast acquisition without the gene transfer in kleptoplastic sea slugs, Plakobranchus ocellatus.</title>
        <authorList>
            <person name="Maeda T."/>
            <person name="Takahashi S."/>
            <person name="Yoshida T."/>
            <person name="Shimamura S."/>
            <person name="Takaki Y."/>
            <person name="Nagai Y."/>
            <person name="Toyoda A."/>
            <person name="Suzuki Y."/>
            <person name="Arimoto A."/>
            <person name="Ishii H."/>
            <person name="Satoh N."/>
            <person name="Nishiyama T."/>
            <person name="Hasebe M."/>
            <person name="Maruyama T."/>
            <person name="Minagawa J."/>
            <person name="Obokata J."/>
            <person name="Shigenobu S."/>
        </authorList>
    </citation>
    <scope>NUCLEOTIDE SEQUENCE [LARGE SCALE GENOMIC DNA]</scope>
</reference>
<organism evidence="1 2">
    <name type="scientific">Plakobranchus ocellatus</name>
    <dbReference type="NCBI Taxonomy" id="259542"/>
    <lineage>
        <taxon>Eukaryota</taxon>
        <taxon>Metazoa</taxon>
        <taxon>Spiralia</taxon>
        <taxon>Lophotrochozoa</taxon>
        <taxon>Mollusca</taxon>
        <taxon>Gastropoda</taxon>
        <taxon>Heterobranchia</taxon>
        <taxon>Euthyneura</taxon>
        <taxon>Panpulmonata</taxon>
        <taxon>Sacoglossa</taxon>
        <taxon>Placobranchoidea</taxon>
        <taxon>Plakobranchidae</taxon>
        <taxon>Plakobranchus</taxon>
    </lineage>
</organism>
<accession>A0AAV3ZBP9</accession>
<dbReference type="InterPro" id="IPR036397">
    <property type="entry name" value="RNaseH_sf"/>
</dbReference>
<name>A0AAV3ZBP9_9GAST</name>
<protein>
    <submittedName>
        <fullName evidence="1">Zinc finger protein</fullName>
    </submittedName>
</protein>
<dbReference type="SUPFAM" id="SSF53098">
    <property type="entry name" value="Ribonuclease H-like"/>
    <property type="match status" value="1"/>
</dbReference>
<comment type="caution">
    <text evidence="1">The sequence shown here is derived from an EMBL/GenBank/DDBJ whole genome shotgun (WGS) entry which is preliminary data.</text>
</comment>
<dbReference type="EMBL" id="BLXT01002201">
    <property type="protein sequence ID" value="GFN91956.1"/>
    <property type="molecule type" value="Genomic_DNA"/>
</dbReference>
<dbReference type="Gene3D" id="3.30.420.10">
    <property type="entry name" value="Ribonuclease H-like superfamily/Ribonuclease H"/>
    <property type="match status" value="1"/>
</dbReference>
<evidence type="ECO:0000313" key="1">
    <source>
        <dbReference type="EMBL" id="GFN91956.1"/>
    </source>
</evidence>
<dbReference type="InterPro" id="IPR012337">
    <property type="entry name" value="RNaseH-like_sf"/>
</dbReference>
<dbReference type="GO" id="GO:0003676">
    <property type="term" value="F:nucleic acid binding"/>
    <property type="evidence" value="ECO:0007669"/>
    <property type="project" value="InterPro"/>
</dbReference>
<sequence>MIIVNGLRIALQPLLMLAHLQKEVRTSPLLDHQIFEHITHEKFKQAIERDDTLNVMKKLAKKGGRLSRLPIEQSEITSRLFGKVSIDIAGPLNLTRSRNRFILTKVRPATRWPEAVPLKRISTREVAEALFGIFSRLGIPKYYPITVSSSCLARSHDSDGSGENDFKSIPSAIEWNGRKTQRVIEEDVEQTGGGEA</sequence>
<gene>
    <name evidence="1" type="ORF">PoB_001846200</name>
</gene>
<evidence type="ECO:0000313" key="2">
    <source>
        <dbReference type="Proteomes" id="UP000735302"/>
    </source>
</evidence>
<keyword evidence="2" id="KW-1185">Reference proteome</keyword>
<dbReference type="AlphaFoldDB" id="A0AAV3ZBP9"/>
<dbReference type="Proteomes" id="UP000735302">
    <property type="component" value="Unassembled WGS sequence"/>
</dbReference>
<proteinExistence type="predicted"/>